<dbReference type="AlphaFoldDB" id="A0A9P9EPG8"/>
<organism evidence="1 2">
    <name type="scientific">Dactylonectria estremocensis</name>
    <dbReference type="NCBI Taxonomy" id="1079267"/>
    <lineage>
        <taxon>Eukaryota</taxon>
        <taxon>Fungi</taxon>
        <taxon>Dikarya</taxon>
        <taxon>Ascomycota</taxon>
        <taxon>Pezizomycotina</taxon>
        <taxon>Sordariomycetes</taxon>
        <taxon>Hypocreomycetidae</taxon>
        <taxon>Hypocreales</taxon>
        <taxon>Nectriaceae</taxon>
        <taxon>Dactylonectria</taxon>
    </lineage>
</organism>
<accession>A0A9P9EPG8</accession>
<sequence length="99" mass="11793">MMGSCKVPNLLWISLGVLLYLLTRLNNNAQLWPVRHVRLGRVRSRHWLLNAFTEITRKLVPGRFQPIAALIRSNPRLRSIRWPIEWAHIRFDANRTGWW</sequence>
<protein>
    <submittedName>
        <fullName evidence="1">Uncharacterized protein</fullName>
    </submittedName>
</protein>
<dbReference type="Proteomes" id="UP000717696">
    <property type="component" value="Unassembled WGS sequence"/>
</dbReference>
<gene>
    <name evidence="1" type="ORF">B0J13DRAFT_557022</name>
</gene>
<name>A0A9P9EPG8_9HYPO</name>
<comment type="caution">
    <text evidence="1">The sequence shown here is derived from an EMBL/GenBank/DDBJ whole genome shotgun (WGS) entry which is preliminary data.</text>
</comment>
<keyword evidence="2" id="KW-1185">Reference proteome</keyword>
<evidence type="ECO:0000313" key="2">
    <source>
        <dbReference type="Proteomes" id="UP000717696"/>
    </source>
</evidence>
<dbReference type="EMBL" id="JAGMUU010000012">
    <property type="protein sequence ID" value="KAH7141565.1"/>
    <property type="molecule type" value="Genomic_DNA"/>
</dbReference>
<reference evidence="1" key="1">
    <citation type="journal article" date="2021" name="Nat. Commun.">
        <title>Genetic determinants of endophytism in the Arabidopsis root mycobiome.</title>
        <authorList>
            <person name="Mesny F."/>
            <person name="Miyauchi S."/>
            <person name="Thiergart T."/>
            <person name="Pickel B."/>
            <person name="Atanasova L."/>
            <person name="Karlsson M."/>
            <person name="Huettel B."/>
            <person name="Barry K.W."/>
            <person name="Haridas S."/>
            <person name="Chen C."/>
            <person name="Bauer D."/>
            <person name="Andreopoulos W."/>
            <person name="Pangilinan J."/>
            <person name="LaButti K."/>
            <person name="Riley R."/>
            <person name="Lipzen A."/>
            <person name="Clum A."/>
            <person name="Drula E."/>
            <person name="Henrissat B."/>
            <person name="Kohler A."/>
            <person name="Grigoriev I.V."/>
            <person name="Martin F.M."/>
            <person name="Hacquard S."/>
        </authorList>
    </citation>
    <scope>NUCLEOTIDE SEQUENCE</scope>
    <source>
        <strain evidence="1">MPI-CAGE-AT-0021</strain>
    </source>
</reference>
<evidence type="ECO:0000313" key="1">
    <source>
        <dbReference type="EMBL" id="KAH7141565.1"/>
    </source>
</evidence>
<proteinExistence type="predicted"/>